<organism evidence="1 2">
    <name type="scientific">Smallanthus sonchifolius</name>
    <dbReference type="NCBI Taxonomy" id="185202"/>
    <lineage>
        <taxon>Eukaryota</taxon>
        <taxon>Viridiplantae</taxon>
        <taxon>Streptophyta</taxon>
        <taxon>Embryophyta</taxon>
        <taxon>Tracheophyta</taxon>
        <taxon>Spermatophyta</taxon>
        <taxon>Magnoliopsida</taxon>
        <taxon>eudicotyledons</taxon>
        <taxon>Gunneridae</taxon>
        <taxon>Pentapetalae</taxon>
        <taxon>asterids</taxon>
        <taxon>campanulids</taxon>
        <taxon>Asterales</taxon>
        <taxon>Asteraceae</taxon>
        <taxon>Asteroideae</taxon>
        <taxon>Heliantheae alliance</taxon>
        <taxon>Millerieae</taxon>
        <taxon>Smallanthus</taxon>
    </lineage>
</organism>
<reference evidence="1 2" key="2">
    <citation type="journal article" date="2022" name="Mol. Ecol. Resour.">
        <title>The genomes of chicory, endive, great burdock and yacon provide insights into Asteraceae paleo-polyploidization history and plant inulin production.</title>
        <authorList>
            <person name="Fan W."/>
            <person name="Wang S."/>
            <person name="Wang H."/>
            <person name="Wang A."/>
            <person name="Jiang F."/>
            <person name="Liu H."/>
            <person name="Zhao H."/>
            <person name="Xu D."/>
            <person name="Zhang Y."/>
        </authorList>
    </citation>
    <scope>NUCLEOTIDE SEQUENCE [LARGE SCALE GENOMIC DNA]</scope>
    <source>
        <strain evidence="2">cv. Yunnan</strain>
        <tissue evidence="1">Leaves</tissue>
    </source>
</reference>
<proteinExistence type="predicted"/>
<evidence type="ECO:0000313" key="1">
    <source>
        <dbReference type="EMBL" id="KAI3796893.1"/>
    </source>
</evidence>
<dbReference type="EMBL" id="CM042029">
    <property type="protein sequence ID" value="KAI3796893.1"/>
    <property type="molecule type" value="Genomic_DNA"/>
</dbReference>
<reference evidence="2" key="1">
    <citation type="journal article" date="2022" name="Mol. Ecol. Resour.">
        <title>The genomes of chicory, endive, great burdock and yacon provide insights into Asteraceae palaeo-polyploidization history and plant inulin production.</title>
        <authorList>
            <person name="Fan W."/>
            <person name="Wang S."/>
            <person name="Wang H."/>
            <person name="Wang A."/>
            <person name="Jiang F."/>
            <person name="Liu H."/>
            <person name="Zhao H."/>
            <person name="Xu D."/>
            <person name="Zhang Y."/>
        </authorList>
    </citation>
    <scope>NUCLEOTIDE SEQUENCE [LARGE SCALE GENOMIC DNA]</scope>
    <source>
        <strain evidence="2">cv. Yunnan</strain>
    </source>
</reference>
<protein>
    <submittedName>
        <fullName evidence="1">Uncharacterized protein</fullName>
    </submittedName>
</protein>
<gene>
    <name evidence="1" type="ORF">L1987_39580</name>
</gene>
<sequence>MSLAQFVARFVWILLASIQSIAKEASVNFLTDPLEERSTLRPADILVFGWTGGKHACVDLTVVSFLVGLSDNRFVTGHAALGESRISFAIQNGVAAACCPFIGQFIAIVFLAKDLKY</sequence>
<accession>A0ACB9HNK2</accession>
<name>A0ACB9HNK2_9ASTR</name>
<comment type="caution">
    <text evidence="1">The sequence shown here is derived from an EMBL/GenBank/DDBJ whole genome shotgun (WGS) entry which is preliminary data.</text>
</comment>
<dbReference type="Proteomes" id="UP001056120">
    <property type="component" value="Linkage Group LG12"/>
</dbReference>
<keyword evidence="2" id="KW-1185">Reference proteome</keyword>
<evidence type="ECO:0000313" key="2">
    <source>
        <dbReference type="Proteomes" id="UP001056120"/>
    </source>
</evidence>